<evidence type="ECO:0000313" key="6">
    <source>
        <dbReference type="EMBL" id="MDA3968627.1"/>
    </source>
</evidence>
<dbReference type="NCBIfam" id="TIGR00094">
    <property type="entry name" value="tRNA_TruD_broad"/>
    <property type="match status" value="1"/>
</dbReference>
<dbReference type="PROSITE" id="PS50984">
    <property type="entry name" value="TRUD"/>
    <property type="match status" value="1"/>
</dbReference>
<dbReference type="Gene3D" id="3.30.2350.20">
    <property type="entry name" value="TruD, catalytic domain"/>
    <property type="match status" value="1"/>
</dbReference>
<feature type="domain" description="TRUD" evidence="5">
    <location>
        <begin position="156"/>
        <end position="307"/>
    </location>
</feature>
<reference evidence="6 7" key="1">
    <citation type="submission" date="2023-01" db="EMBL/GenBank/DDBJ databases">
        <title>Description of Helicobacter ibis sp. nov. isolated from faecal droppings of black-faced ibis (Theristicus melanopis).</title>
        <authorList>
            <person name="Lopez-Cantillo M."/>
            <person name="Vidal-Veuthey B."/>
            <person name="Mella A."/>
            <person name="De La Haba R."/>
            <person name="Collado L."/>
        </authorList>
    </citation>
    <scope>NUCLEOTIDE SEQUENCE [LARGE SCALE GENOMIC DNA]</scope>
    <source>
        <strain evidence="6 7">A82</strain>
    </source>
</reference>
<evidence type="ECO:0000256" key="3">
    <source>
        <dbReference type="ARBA" id="ARBA00023235"/>
    </source>
</evidence>
<dbReference type="GO" id="GO:0160150">
    <property type="term" value="F:tRNA pseudouridine(13) synthase activity"/>
    <property type="evidence" value="ECO:0007669"/>
    <property type="project" value="UniProtKB-EC"/>
</dbReference>
<sequence>MSLICGENSYAYSHSPIEFYFKQSPRDFVVEEVPLYVFNGSGPHTIIKIRKKDLTTFQMLKILSSSLGVKEIDIGYAGLKDKNALTIQHISIPCQFEKLVENFSHEKIKILDITRHQNKLKIGHLKGNRFFIRIKKLNKINNIKITQVLNEISKYGIPNYFGYQRFGIDGDNYKLGQDIVNNKARIKNKKMSNFLISAYQSYLFNAWLSLRINFSKIVDCYKVNDIYDALFELLQNNHISESFKDKDMLSKIKTQEHIFKVLPGEFMCHYPYGRHFILDDIINDSNRFLNKDISVLGALSGKKLELSHDMALFFEDLFLDSKITSVGSRRYAWVFLDDVQYNYKEEEAQGELNFYLPKGSYATTLLRELARRELDCSETIKEDCYV</sequence>
<dbReference type="PROSITE" id="PS01268">
    <property type="entry name" value="UPF0024"/>
    <property type="match status" value="1"/>
</dbReference>
<dbReference type="InterPro" id="IPR042214">
    <property type="entry name" value="TruD_catalytic"/>
</dbReference>
<dbReference type="InterPro" id="IPR020103">
    <property type="entry name" value="PsdUridine_synth_cat_dom_sf"/>
</dbReference>
<dbReference type="InterPro" id="IPR001656">
    <property type="entry name" value="PsdUridine_synth_TruD"/>
</dbReference>
<protein>
    <recommendedName>
        <fullName evidence="4">tRNA pseudouridine synthase D</fullName>
        <ecNumber evidence="4">5.4.99.27</ecNumber>
    </recommendedName>
    <alternativeName>
        <fullName evidence="4">tRNA pseudouridine(13) synthase</fullName>
    </alternativeName>
    <alternativeName>
        <fullName evidence="4">tRNA pseudouridylate synthase D</fullName>
    </alternativeName>
    <alternativeName>
        <fullName evidence="4">tRNA-uridine isomerase D</fullName>
    </alternativeName>
</protein>
<feature type="active site" description="Nucleophile" evidence="4">
    <location>
        <position position="81"/>
    </location>
</feature>
<dbReference type="EC" id="5.4.99.27" evidence="4"/>
<dbReference type="RefSeq" id="WP_271020909.1">
    <property type="nucleotide sequence ID" value="NZ_JAQHXR010000001.1"/>
</dbReference>
<dbReference type="InterPro" id="IPR011760">
    <property type="entry name" value="PsdUridine_synth_TruD_insert"/>
</dbReference>
<dbReference type="CDD" id="cd02575">
    <property type="entry name" value="PseudoU_synth_EcTruD"/>
    <property type="match status" value="1"/>
</dbReference>
<evidence type="ECO:0000259" key="5">
    <source>
        <dbReference type="PROSITE" id="PS50984"/>
    </source>
</evidence>
<keyword evidence="7" id="KW-1185">Reference proteome</keyword>
<evidence type="ECO:0000256" key="1">
    <source>
        <dbReference type="ARBA" id="ARBA00007953"/>
    </source>
</evidence>
<dbReference type="InterPro" id="IPR050170">
    <property type="entry name" value="TruD_pseudoU_synthase"/>
</dbReference>
<dbReference type="PANTHER" id="PTHR47811">
    <property type="entry name" value="TRNA PSEUDOURIDINE SYNTHASE D"/>
    <property type="match status" value="1"/>
</dbReference>
<name>A0ABT4VD42_9HELI</name>
<keyword evidence="3 4" id="KW-0413">Isomerase</keyword>
<evidence type="ECO:0000313" key="7">
    <source>
        <dbReference type="Proteomes" id="UP001210261"/>
    </source>
</evidence>
<evidence type="ECO:0000256" key="4">
    <source>
        <dbReference type="HAMAP-Rule" id="MF_01082"/>
    </source>
</evidence>
<comment type="catalytic activity">
    <reaction evidence="4">
        <text>uridine(13) in tRNA = pseudouridine(13) in tRNA</text>
        <dbReference type="Rhea" id="RHEA:42540"/>
        <dbReference type="Rhea" id="RHEA-COMP:10105"/>
        <dbReference type="Rhea" id="RHEA-COMP:10106"/>
        <dbReference type="ChEBI" id="CHEBI:65314"/>
        <dbReference type="ChEBI" id="CHEBI:65315"/>
        <dbReference type="EC" id="5.4.99.27"/>
    </reaction>
</comment>
<dbReference type="Pfam" id="PF01142">
    <property type="entry name" value="TruD"/>
    <property type="match status" value="2"/>
</dbReference>
<accession>A0ABT4VD42</accession>
<organism evidence="6 7">
    <name type="scientific">Helicobacter ibis</name>
    <dbReference type="NCBI Taxonomy" id="2962633"/>
    <lineage>
        <taxon>Bacteria</taxon>
        <taxon>Pseudomonadati</taxon>
        <taxon>Campylobacterota</taxon>
        <taxon>Epsilonproteobacteria</taxon>
        <taxon>Campylobacterales</taxon>
        <taxon>Helicobacteraceae</taxon>
        <taxon>Helicobacter</taxon>
    </lineage>
</organism>
<dbReference type="InterPro" id="IPR020119">
    <property type="entry name" value="PsdUridine_synth_TruD_CS"/>
</dbReference>
<proteinExistence type="inferred from homology"/>
<dbReference type="NCBIfam" id="NF002154">
    <property type="entry name" value="PRK00984.1-3"/>
    <property type="match status" value="1"/>
</dbReference>
<keyword evidence="2 4" id="KW-0819">tRNA processing</keyword>
<comment type="function">
    <text evidence="4">Responsible for synthesis of pseudouridine from uracil-13 in transfer RNAs.</text>
</comment>
<comment type="caution">
    <text evidence="6">The sequence shown here is derived from an EMBL/GenBank/DDBJ whole genome shotgun (WGS) entry which is preliminary data.</text>
</comment>
<dbReference type="HAMAP" id="MF_01082">
    <property type="entry name" value="TruD"/>
    <property type="match status" value="1"/>
</dbReference>
<comment type="similarity">
    <text evidence="1 4">Belongs to the pseudouridine synthase TruD family.</text>
</comment>
<dbReference type="PIRSF" id="PIRSF037016">
    <property type="entry name" value="Pseudouridin_synth_euk_prd"/>
    <property type="match status" value="1"/>
</dbReference>
<dbReference type="SUPFAM" id="SSF55120">
    <property type="entry name" value="Pseudouridine synthase"/>
    <property type="match status" value="1"/>
</dbReference>
<dbReference type="PANTHER" id="PTHR47811:SF1">
    <property type="entry name" value="TRNA PSEUDOURIDINE SYNTHASE D"/>
    <property type="match status" value="1"/>
</dbReference>
<dbReference type="EMBL" id="JAQHXR010000001">
    <property type="protein sequence ID" value="MDA3968627.1"/>
    <property type="molecule type" value="Genomic_DNA"/>
</dbReference>
<evidence type="ECO:0000256" key="2">
    <source>
        <dbReference type="ARBA" id="ARBA00022694"/>
    </source>
</evidence>
<dbReference type="Proteomes" id="UP001210261">
    <property type="component" value="Unassembled WGS sequence"/>
</dbReference>
<gene>
    <name evidence="4 6" type="primary">truD</name>
    <name evidence="6" type="ORF">PF021_02935</name>
</gene>